<reference evidence="1" key="1">
    <citation type="journal article" date="2021" name="Proc. Natl. Acad. Sci. U.S.A.">
        <title>A Catalog of Tens of Thousands of Viruses from Human Metagenomes Reveals Hidden Associations with Chronic Diseases.</title>
        <authorList>
            <person name="Tisza M.J."/>
            <person name="Buck C.B."/>
        </authorList>
    </citation>
    <scope>NUCLEOTIDE SEQUENCE</scope>
    <source>
        <strain evidence="1">CtqPo10</strain>
    </source>
</reference>
<dbReference type="EMBL" id="BK032682">
    <property type="protein sequence ID" value="DAF54686.1"/>
    <property type="molecule type" value="Genomic_DNA"/>
</dbReference>
<protein>
    <submittedName>
        <fullName evidence="1">Uncharacterized protein</fullName>
    </submittedName>
</protein>
<name>A0A8S5SUS1_9CAUD</name>
<proteinExistence type="predicted"/>
<sequence>MEIITRLLTKNLTKVPILWITFNIQKYKKYGKKNSCMCHIHPCLKDDEYIITTMNELCDYIREKYNMEKII</sequence>
<accession>A0A8S5SUS1</accession>
<evidence type="ECO:0000313" key="1">
    <source>
        <dbReference type="EMBL" id="DAF54686.1"/>
    </source>
</evidence>
<organism evidence="1">
    <name type="scientific">Siphoviridae sp. ctqPo10</name>
    <dbReference type="NCBI Taxonomy" id="2827948"/>
    <lineage>
        <taxon>Viruses</taxon>
        <taxon>Duplodnaviria</taxon>
        <taxon>Heunggongvirae</taxon>
        <taxon>Uroviricota</taxon>
        <taxon>Caudoviricetes</taxon>
    </lineage>
</organism>